<dbReference type="SUPFAM" id="SSF46689">
    <property type="entry name" value="Homeodomain-like"/>
    <property type="match status" value="1"/>
</dbReference>
<gene>
    <name evidence="2" type="ORF">EH28_02836</name>
</gene>
<dbReference type="AlphaFoldDB" id="A0A0F8CQJ7"/>
<dbReference type="InterPro" id="IPR009057">
    <property type="entry name" value="Homeodomain-like_sf"/>
</dbReference>
<reference evidence="2" key="1">
    <citation type="journal article" date="2015" name="PLoS Genet.">
        <title>Genome Sequencing of the Perciform Fish Larimichthys crocea Provides Insights into Molecular and Genetic Mechanisms of Stress Adaptation.</title>
        <authorList>
            <person name="Ao J."/>
            <person name="Mu Y."/>
            <person name="Xiang L.X."/>
            <person name="Fan D."/>
            <person name="Feng M."/>
            <person name="Zhang S."/>
            <person name="Shi Q."/>
            <person name="Zhu L.Y."/>
            <person name="Li T."/>
            <person name="Ding Y."/>
            <person name="Nie L."/>
            <person name="Li Q."/>
            <person name="Dong W.R."/>
            <person name="Jiang L."/>
            <person name="Sun B."/>
            <person name="Zhang X."/>
            <person name="Li M."/>
            <person name="Zhang H.Q."/>
            <person name="Xie S."/>
            <person name="Zhu Y."/>
            <person name="Jiang X."/>
            <person name="Wang X."/>
            <person name="Mu P."/>
            <person name="Chen W."/>
            <person name="Yue Z."/>
            <person name="Wang Z."/>
            <person name="Wang J."/>
            <person name="Shao J.Z."/>
            <person name="Chen X."/>
        </authorList>
    </citation>
    <scope>NUCLEOTIDE SEQUENCE [LARGE SCALE GENOMIC DNA]</scope>
    <source>
        <strain evidence="2">SSNF</strain>
        <tissue evidence="2">Blood</tissue>
    </source>
</reference>
<dbReference type="EMBL" id="KQ041571">
    <property type="protein sequence ID" value="KKF24968.1"/>
    <property type="molecule type" value="Genomic_DNA"/>
</dbReference>
<dbReference type="Pfam" id="PF01498">
    <property type="entry name" value="HTH_Tnp_Tc3_2"/>
    <property type="match status" value="1"/>
</dbReference>
<dbReference type="InterPro" id="IPR036397">
    <property type="entry name" value="RNaseH_sf"/>
</dbReference>
<name>A0A0F8CQJ7_LARCR</name>
<proteinExistence type="predicted"/>
<sequence length="217" mass="25132">MFSFITQHNATDVASFEGATAGMFTRTVARELNVHFSTISHLQRCFREFGSTSNWSHNRRSRVTTPAEDLHIQHVLLQDRLRPATRIAAATIGLHNKRISAQTVRNRLREAHLHAHHPHRGLDLTPVRRRNRLEWANAHIQWCLARWRGVLFTDESRFSLFRADGVCGIGWVSGFLMSMLWIEWPMVAVGLWYGQACVTDAEHRCFYCWHCKCTEIP</sequence>
<protein>
    <submittedName>
        <fullName evidence="2">Transposable element Tcb2 transposase</fullName>
    </submittedName>
</protein>
<feature type="domain" description="Transposase Tc1-like" evidence="1">
    <location>
        <begin position="78"/>
        <end position="140"/>
    </location>
</feature>
<organism evidence="2">
    <name type="scientific">Larimichthys crocea</name>
    <name type="common">Large yellow croaker</name>
    <name type="synonym">Pseudosciaena crocea</name>
    <dbReference type="NCBI Taxonomy" id="215358"/>
    <lineage>
        <taxon>Eukaryota</taxon>
        <taxon>Metazoa</taxon>
        <taxon>Chordata</taxon>
        <taxon>Craniata</taxon>
        <taxon>Vertebrata</taxon>
        <taxon>Euteleostomi</taxon>
        <taxon>Actinopterygii</taxon>
        <taxon>Neopterygii</taxon>
        <taxon>Teleostei</taxon>
        <taxon>Neoteleostei</taxon>
        <taxon>Acanthomorphata</taxon>
        <taxon>Eupercaria</taxon>
        <taxon>Sciaenidae</taxon>
        <taxon>Larimichthys</taxon>
    </lineage>
</organism>
<dbReference type="Gene3D" id="3.30.420.10">
    <property type="entry name" value="Ribonuclease H-like superfamily/Ribonuclease H"/>
    <property type="match status" value="1"/>
</dbReference>
<evidence type="ECO:0000313" key="2">
    <source>
        <dbReference type="EMBL" id="KKF24968.1"/>
    </source>
</evidence>
<dbReference type="InterPro" id="IPR002492">
    <property type="entry name" value="Transposase_Tc1-like"/>
</dbReference>
<evidence type="ECO:0000259" key="1">
    <source>
        <dbReference type="Pfam" id="PF01498"/>
    </source>
</evidence>
<accession>A0A0F8CQJ7</accession>
<dbReference type="GO" id="GO:0015074">
    <property type="term" value="P:DNA integration"/>
    <property type="evidence" value="ECO:0007669"/>
    <property type="project" value="InterPro"/>
</dbReference>
<dbReference type="GO" id="GO:0003677">
    <property type="term" value="F:DNA binding"/>
    <property type="evidence" value="ECO:0007669"/>
    <property type="project" value="InterPro"/>
</dbReference>
<dbReference type="GO" id="GO:0006313">
    <property type="term" value="P:DNA transposition"/>
    <property type="evidence" value="ECO:0007669"/>
    <property type="project" value="InterPro"/>
</dbReference>